<proteinExistence type="predicted"/>
<reference evidence="2" key="1">
    <citation type="submission" date="2017-02" db="EMBL/GenBank/DDBJ databases">
        <authorList>
            <person name="Varghese N."/>
            <person name="Submissions S."/>
        </authorList>
    </citation>
    <scope>NUCLEOTIDE SEQUENCE [LARGE SCALE GENOMIC DNA]</scope>
    <source>
        <strain evidence="2">ATCC 35199</strain>
    </source>
</reference>
<dbReference type="GeneID" id="35557229"/>
<gene>
    <name evidence="1" type="ORF">SAMN02745120_1388</name>
</gene>
<dbReference type="Proteomes" id="UP000243406">
    <property type="component" value="Unassembled WGS sequence"/>
</dbReference>
<name>A0A1T5B293_9FIRM</name>
<organism evidence="1 2">
    <name type="scientific">Acetoanaerobium noterae</name>
    <dbReference type="NCBI Taxonomy" id="745369"/>
    <lineage>
        <taxon>Bacteria</taxon>
        <taxon>Bacillati</taxon>
        <taxon>Bacillota</taxon>
        <taxon>Clostridia</taxon>
        <taxon>Peptostreptococcales</taxon>
        <taxon>Filifactoraceae</taxon>
        <taxon>Acetoanaerobium</taxon>
    </lineage>
</organism>
<protein>
    <submittedName>
        <fullName evidence="1">Uncharacterized protein</fullName>
    </submittedName>
</protein>
<accession>A0A1T5B293</accession>
<dbReference type="RefSeq" id="WP_013360647.1">
    <property type="nucleotide sequence ID" value="NZ_FUYN01000002.1"/>
</dbReference>
<dbReference type="EMBL" id="FUYN01000002">
    <property type="protein sequence ID" value="SKB41366.1"/>
    <property type="molecule type" value="Genomic_DNA"/>
</dbReference>
<evidence type="ECO:0000313" key="1">
    <source>
        <dbReference type="EMBL" id="SKB41366.1"/>
    </source>
</evidence>
<sequence length="99" mass="11541">MINMNKIADEAIEKYDIVITGQYGPHACLKEAKEYLFRTHPELVAYHLYKSAQEYASKLETAKENLTYGVFESRECLIIFIHNKEVNDTKFIPYHILKG</sequence>
<keyword evidence="2" id="KW-1185">Reference proteome</keyword>
<evidence type="ECO:0000313" key="2">
    <source>
        <dbReference type="Proteomes" id="UP000243406"/>
    </source>
</evidence>
<dbReference type="AlphaFoldDB" id="A0A1T5B293"/>